<dbReference type="PANTHER" id="PTHR34822">
    <property type="entry name" value="GRPB DOMAIN PROTEIN (AFU_ORTHOLOGUE AFUA_1G01530)"/>
    <property type="match status" value="1"/>
</dbReference>
<dbReference type="EMBL" id="JBHSBL010000019">
    <property type="protein sequence ID" value="MFC4068474.1"/>
    <property type="molecule type" value="Genomic_DNA"/>
</dbReference>
<protein>
    <submittedName>
        <fullName evidence="1">GrpB family protein</fullName>
    </submittedName>
</protein>
<reference evidence="2" key="1">
    <citation type="journal article" date="2019" name="Int. J. Syst. Evol. Microbiol.">
        <title>The Global Catalogue of Microorganisms (GCM) 10K type strain sequencing project: providing services to taxonomists for standard genome sequencing and annotation.</title>
        <authorList>
            <consortium name="The Broad Institute Genomics Platform"/>
            <consortium name="The Broad Institute Genome Sequencing Center for Infectious Disease"/>
            <person name="Wu L."/>
            <person name="Ma J."/>
        </authorList>
    </citation>
    <scope>NUCLEOTIDE SEQUENCE [LARGE SCALE GENOMIC DNA]</scope>
    <source>
        <strain evidence="2">TBRC 5832</strain>
    </source>
</reference>
<accession>A0ABV8IW22</accession>
<dbReference type="PANTHER" id="PTHR34822:SF1">
    <property type="entry name" value="GRPB FAMILY PROTEIN"/>
    <property type="match status" value="1"/>
</dbReference>
<keyword evidence="2" id="KW-1185">Reference proteome</keyword>
<gene>
    <name evidence="1" type="ORF">ACFO0C_26395</name>
</gene>
<dbReference type="RefSeq" id="WP_378069371.1">
    <property type="nucleotide sequence ID" value="NZ_JBHSBL010000019.1"/>
</dbReference>
<name>A0ABV8IW22_9ACTN</name>
<dbReference type="Gene3D" id="3.30.460.10">
    <property type="entry name" value="Beta Polymerase, domain 2"/>
    <property type="match status" value="1"/>
</dbReference>
<dbReference type="Proteomes" id="UP001595867">
    <property type="component" value="Unassembled WGS sequence"/>
</dbReference>
<sequence>MGCGCLLRGLGAGGRTKGKGGLGLLVSLPDPGWAGRGVELVEGLRSVLGPLAVRVEHIGSTAVPGMAAKPVFDVQVSVVDLEVAAAVFDGPLAGLGFVRRPYERDHVPAGCGDGPELWVKRYWNRRGSEPVNLHCRLVGSPNERLALLFRDWFRAHPGAVPAYAAFKVALAEAVSGDVGVYTDVKDPVVDLVAVVAEEWAAVSGWSVG</sequence>
<organism evidence="1 2">
    <name type="scientific">Actinoplanes subglobosus</name>
    <dbReference type="NCBI Taxonomy" id="1547892"/>
    <lineage>
        <taxon>Bacteria</taxon>
        <taxon>Bacillati</taxon>
        <taxon>Actinomycetota</taxon>
        <taxon>Actinomycetes</taxon>
        <taxon>Micromonosporales</taxon>
        <taxon>Micromonosporaceae</taxon>
        <taxon>Actinoplanes</taxon>
    </lineage>
</organism>
<dbReference type="InterPro" id="IPR007344">
    <property type="entry name" value="GrpB/CoaE"/>
</dbReference>
<evidence type="ECO:0000313" key="1">
    <source>
        <dbReference type="EMBL" id="MFC4068474.1"/>
    </source>
</evidence>
<dbReference type="Pfam" id="PF04229">
    <property type="entry name" value="GrpB"/>
    <property type="match status" value="1"/>
</dbReference>
<dbReference type="SUPFAM" id="SSF81301">
    <property type="entry name" value="Nucleotidyltransferase"/>
    <property type="match status" value="1"/>
</dbReference>
<evidence type="ECO:0000313" key="2">
    <source>
        <dbReference type="Proteomes" id="UP001595867"/>
    </source>
</evidence>
<proteinExistence type="predicted"/>
<comment type="caution">
    <text evidence="1">The sequence shown here is derived from an EMBL/GenBank/DDBJ whole genome shotgun (WGS) entry which is preliminary data.</text>
</comment>
<dbReference type="InterPro" id="IPR043519">
    <property type="entry name" value="NT_sf"/>
</dbReference>